<comment type="caution">
    <text evidence="1">The sequence shown here is derived from an EMBL/GenBank/DDBJ whole genome shotgun (WGS) entry which is preliminary data.</text>
</comment>
<sequence>MTKESILSEKFTISLFVVKKSKTVKTGTTRKIDVLLLTIEFQTKQTLKCEILLVEKFQAYC</sequence>
<accession>A0A0V1N2W1</accession>
<evidence type="ECO:0000313" key="2">
    <source>
        <dbReference type="Proteomes" id="UP000054843"/>
    </source>
</evidence>
<dbReference type="EMBL" id="JYDO01000013">
    <property type="protein sequence ID" value="KRZ78282.1"/>
    <property type="molecule type" value="Genomic_DNA"/>
</dbReference>
<evidence type="ECO:0000313" key="1">
    <source>
        <dbReference type="EMBL" id="KRZ78282.1"/>
    </source>
</evidence>
<organism evidence="1 2">
    <name type="scientific">Trichinella papuae</name>
    <dbReference type="NCBI Taxonomy" id="268474"/>
    <lineage>
        <taxon>Eukaryota</taxon>
        <taxon>Metazoa</taxon>
        <taxon>Ecdysozoa</taxon>
        <taxon>Nematoda</taxon>
        <taxon>Enoplea</taxon>
        <taxon>Dorylaimia</taxon>
        <taxon>Trichinellida</taxon>
        <taxon>Trichinellidae</taxon>
        <taxon>Trichinella</taxon>
    </lineage>
</organism>
<dbReference type="Proteomes" id="UP000054843">
    <property type="component" value="Unassembled WGS sequence"/>
</dbReference>
<keyword evidence="2" id="KW-1185">Reference proteome</keyword>
<proteinExistence type="predicted"/>
<reference evidence="1 2" key="1">
    <citation type="submission" date="2015-01" db="EMBL/GenBank/DDBJ databases">
        <title>Evolution of Trichinella species and genotypes.</title>
        <authorList>
            <person name="Korhonen P.K."/>
            <person name="Edoardo P."/>
            <person name="Giuseppe L.R."/>
            <person name="Gasser R.B."/>
        </authorList>
    </citation>
    <scope>NUCLEOTIDE SEQUENCE [LARGE SCALE GENOMIC DNA]</scope>
    <source>
        <strain evidence="1">ISS1980</strain>
    </source>
</reference>
<gene>
    <name evidence="1" type="ORF">T10_9833</name>
</gene>
<name>A0A0V1N2W1_9BILA</name>
<protein>
    <submittedName>
        <fullName evidence="1">Uncharacterized protein</fullName>
    </submittedName>
</protein>
<dbReference type="AlphaFoldDB" id="A0A0V1N2W1"/>